<keyword evidence="4" id="KW-1185">Reference proteome</keyword>
<dbReference type="Pfam" id="PF04174">
    <property type="entry name" value="CP_ATPgrasp_1"/>
    <property type="match status" value="1"/>
</dbReference>
<proteinExistence type="predicted"/>
<dbReference type="AlphaFoldDB" id="B6IMV0"/>
<protein>
    <recommendedName>
        <fullName evidence="2">Circularly permuted ATPgrasp domain-containing protein</fullName>
    </recommendedName>
</protein>
<feature type="compositionally biased region" description="Polar residues" evidence="1">
    <location>
        <begin position="496"/>
        <end position="521"/>
    </location>
</feature>
<dbReference type="PIRSF" id="PIRSF005522">
    <property type="entry name" value="UCP005522"/>
    <property type="match status" value="1"/>
</dbReference>
<evidence type="ECO:0000313" key="4">
    <source>
        <dbReference type="Proteomes" id="UP000001591"/>
    </source>
</evidence>
<dbReference type="HOGENOM" id="CLU_017048_2_0_5"/>
<dbReference type="Proteomes" id="UP000001591">
    <property type="component" value="Chromosome"/>
</dbReference>
<evidence type="ECO:0000313" key="3">
    <source>
        <dbReference type="EMBL" id="ACI98766.1"/>
    </source>
</evidence>
<dbReference type="Gene3D" id="3.30.1490.270">
    <property type="match status" value="1"/>
</dbReference>
<gene>
    <name evidence="3" type="ordered locus">RC1_1362</name>
</gene>
<dbReference type="InterPro" id="IPR007302">
    <property type="entry name" value="CP_ATPgrasp"/>
</dbReference>
<dbReference type="PANTHER" id="PTHR34595:SF7">
    <property type="entry name" value="SLL1039 PROTEIN"/>
    <property type="match status" value="1"/>
</dbReference>
<dbReference type="InterPro" id="IPR016450">
    <property type="entry name" value="UCP005522"/>
</dbReference>
<dbReference type="EMBL" id="CP000613">
    <property type="protein sequence ID" value="ACI98766.1"/>
    <property type="molecule type" value="Genomic_DNA"/>
</dbReference>
<dbReference type="InterPro" id="IPR051680">
    <property type="entry name" value="ATP-dep_Glu-Cys_Ligase-2"/>
</dbReference>
<organism evidence="3 4">
    <name type="scientific">Rhodospirillum centenum (strain ATCC 51521 / SW)</name>
    <dbReference type="NCBI Taxonomy" id="414684"/>
    <lineage>
        <taxon>Bacteria</taxon>
        <taxon>Pseudomonadati</taxon>
        <taxon>Pseudomonadota</taxon>
        <taxon>Alphaproteobacteria</taxon>
        <taxon>Rhodospirillales</taxon>
        <taxon>Rhodospirillaceae</taxon>
        <taxon>Rhodospirillum</taxon>
    </lineage>
</organism>
<sequence length="521" mass="56842">MLASYDANGFYDELFGGPGNPALHTDPIRSRLGDLDFSDLKRRARDAERELYNLGITFLVYSEARAVDRILPFDVIPRIISAAEWARLEAGVQQRVKALNLFLHDIYHDQKILKDGIVPADLVLGNHNFRPQMIGLDVPFGTYIHIMGVDLVRDDAGTFRVLEDNGRVPSGVSYVVENRHMMMRAFPDLMSDIGIRPVDNYGVKLLEAMCEIAPADATDPHVALLSPGPYNSAYFEHIFLAREMGVPLVEGRDLVVQNDRVYMRTTNGLERVDALYRRVGDDFLDPLAFNPDSCLGVPGIFEAYRKGNVALANAIGTGVADDKAVYAYVPRMIRYYLGEEAIIPNVETHICREPEALKYTLDNLDRLVVKPVGEAGGYGITIGPMASKAELEDCRAKLLADPANYISQPMVALSVCPTLVDGGIEPRHVDLRPFAITARDTWVLPGGLSRVALKKGTLIVNSSQGGGSKDTWVLESDGPAVAALDDGPATVPTPVRAQNQTQGPGTGQAMAQPQVTGETAA</sequence>
<feature type="region of interest" description="Disordered" evidence="1">
    <location>
        <begin position="481"/>
        <end position="521"/>
    </location>
</feature>
<name>B6IMV0_RHOCS</name>
<dbReference type="STRING" id="414684.RC1_1362"/>
<feature type="domain" description="Circularly permuted ATPgrasp" evidence="2">
    <location>
        <begin position="77"/>
        <end position="408"/>
    </location>
</feature>
<evidence type="ECO:0000259" key="2">
    <source>
        <dbReference type="Pfam" id="PF04174"/>
    </source>
</evidence>
<evidence type="ECO:0000256" key="1">
    <source>
        <dbReference type="SAM" id="MobiDB-lite"/>
    </source>
</evidence>
<accession>B6IMV0</accession>
<dbReference type="PANTHER" id="PTHR34595">
    <property type="entry name" value="BLR5612 PROTEIN"/>
    <property type="match status" value="1"/>
</dbReference>
<dbReference type="KEGG" id="rce:RC1_1362"/>
<dbReference type="SUPFAM" id="SSF56059">
    <property type="entry name" value="Glutathione synthetase ATP-binding domain-like"/>
    <property type="match status" value="1"/>
</dbReference>
<dbReference type="eggNOG" id="COG2308">
    <property type="taxonomic scope" value="Bacteria"/>
</dbReference>
<dbReference type="OrthoDB" id="9804079at2"/>
<reference evidence="3 4" key="1">
    <citation type="journal article" date="2010" name="BMC Genomics">
        <title>Metabolic flexibility revealed in the genome of the cyst-forming alpha-1 proteobacterium Rhodospirillum centenum.</title>
        <authorList>
            <person name="Lu Y.K."/>
            <person name="Marden J."/>
            <person name="Han M."/>
            <person name="Swingley W.D."/>
            <person name="Mastrian S.D."/>
            <person name="Chowdhury S.R."/>
            <person name="Hao J."/>
            <person name="Helmy T."/>
            <person name="Kim S."/>
            <person name="Kurdoglu A.A."/>
            <person name="Matthies H.J."/>
            <person name="Rollo D."/>
            <person name="Stothard P."/>
            <person name="Blankenship R.E."/>
            <person name="Bauer C.E."/>
            <person name="Touchman J.W."/>
        </authorList>
    </citation>
    <scope>NUCLEOTIDE SEQUENCE [LARGE SCALE GENOMIC DNA]</scope>
    <source>
        <strain evidence="4">ATCC 51521 / SW</strain>
    </source>
</reference>
<dbReference type="Gene3D" id="3.40.50.11290">
    <property type="match status" value="1"/>
</dbReference>
<dbReference type="RefSeq" id="WP_012566553.1">
    <property type="nucleotide sequence ID" value="NC_011420.2"/>
</dbReference>